<dbReference type="KEGG" id="cic:CICLE_v10012916mg"/>
<accession>V4SY28</accession>
<comment type="subcellular location">
    <subcellularLocation>
        <location evidence="1">Membrane</location>
        <topology evidence="1">Single-pass type I membrane protein</topology>
    </subcellularLocation>
</comment>
<feature type="domain" description="Protein kinase" evidence="8">
    <location>
        <begin position="1"/>
        <end position="155"/>
    </location>
</feature>
<evidence type="ECO:0000256" key="4">
    <source>
        <dbReference type="ARBA" id="ARBA00022729"/>
    </source>
</evidence>
<evidence type="ECO:0000313" key="10">
    <source>
        <dbReference type="Proteomes" id="UP000030687"/>
    </source>
</evidence>
<keyword evidence="10" id="KW-1185">Reference proteome</keyword>
<protein>
    <recommendedName>
        <fullName evidence="8">Protein kinase domain-containing protein</fullName>
    </recommendedName>
</protein>
<name>V4SY28_CITCL</name>
<dbReference type="eggNOG" id="KOG1187">
    <property type="taxonomic scope" value="Eukaryota"/>
</dbReference>
<dbReference type="SUPFAM" id="SSF56112">
    <property type="entry name" value="Protein kinase-like (PK-like)"/>
    <property type="match status" value="1"/>
</dbReference>
<dbReference type="InterPro" id="IPR000719">
    <property type="entry name" value="Prot_kinase_dom"/>
</dbReference>
<dbReference type="Gene3D" id="1.10.510.10">
    <property type="entry name" value="Transferase(Phosphotransferase) domain 1"/>
    <property type="match status" value="1"/>
</dbReference>
<keyword evidence="2" id="KW-0723">Serine/threonine-protein kinase</keyword>
<dbReference type="InterPro" id="IPR045874">
    <property type="entry name" value="LRK10/LRL21-25-like"/>
</dbReference>
<keyword evidence="3" id="KW-0812">Transmembrane</keyword>
<evidence type="ECO:0000256" key="2">
    <source>
        <dbReference type="ARBA" id="ARBA00022527"/>
    </source>
</evidence>
<dbReference type="InterPro" id="IPR011009">
    <property type="entry name" value="Kinase-like_dom_sf"/>
</dbReference>
<evidence type="ECO:0000256" key="6">
    <source>
        <dbReference type="ARBA" id="ARBA00023136"/>
    </source>
</evidence>
<dbReference type="Gramene" id="ESR43975">
    <property type="protein sequence ID" value="ESR43975"/>
    <property type="gene ID" value="CICLE_v10012916mg"/>
</dbReference>
<keyword evidence="4" id="KW-0732">Signal</keyword>
<keyword evidence="6" id="KW-0472">Membrane</keyword>
<evidence type="ECO:0000256" key="7">
    <source>
        <dbReference type="ARBA" id="ARBA00023180"/>
    </source>
</evidence>
<dbReference type="STRING" id="85681.V4SY28"/>
<evidence type="ECO:0000256" key="3">
    <source>
        <dbReference type="ARBA" id="ARBA00022692"/>
    </source>
</evidence>
<dbReference type="Pfam" id="PF07714">
    <property type="entry name" value="PK_Tyr_Ser-Thr"/>
    <property type="match status" value="1"/>
</dbReference>
<keyword evidence="2" id="KW-0808">Transferase</keyword>
<organism evidence="9 10">
    <name type="scientific">Citrus clementina</name>
    <name type="common">Clementine</name>
    <name type="synonym">Citrus deliciosa x Citrus sinensis</name>
    <dbReference type="NCBI Taxonomy" id="85681"/>
    <lineage>
        <taxon>Eukaryota</taxon>
        <taxon>Viridiplantae</taxon>
        <taxon>Streptophyta</taxon>
        <taxon>Embryophyta</taxon>
        <taxon>Tracheophyta</taxon>
        <taxon>Spermatophyta</taxon>
        <taxon>Magnoliopsida</taxon>
        <taxon>eudicotyledons</taxon>
        <taxon>Gunneridae</taxon>
        <taxon>Pentapetalae</taxon>
        <taxon>rosids</taxon>
        <taxon>malvids</taxon>
        <taxon>Sapindales</taxon>
        <taxon>Rutaceae</taxon>
        <taxon>Aurantioideae</taxon>
        <taxon>Citrus</taxon>
    </lineage>
</organism>
<gene>
    <name evidence="9" type="ORF">CICLE_v10012916mg</name>
</gene>
<dbReference type="PANTHER" id="PTHR27009">
    <property type="entry name" value="RUST RESISTANCE KINASE LR10-RELATED"/>
    <property type="match status" value="1"/>
</dbReference>
<dbReference type="GO" id="GO:0004674">
    <property type="term" value="F:protein serine/threonine kinase activity"/>
    <property type="evidence" value="ECO:0007669"/>
    <property type="project" value="UniProtKB-KW"/>
</dbReference>
<sequence length="174" mass="19572">MKTSVRKFLILVWLNCKKKESIISMLDARGTVRYIAPEVFCRNFGGISHKSDVYGFGMTVLELVGVRNNTASGVTHTSSTEMYFPDWFYKLLEPGEDLKHHGLVTEEEEVIVRKMIIVSLCCIQTNPSDRPSMNKAVEMLEGGLEALQVPPKPFLKSSFTRSIRHSSMTTTPPS</sequence>
<keyword evidence="7" id="KW-0325">Glycoprotein</keyword>
<evidence type="ECO:0000313" key="9">
    <source>
        <dbReference type="EMBL" id="ESR43975.1"/>
    </source>
</evidence>
<dbReference type="GO" id="GO:0005524">
    <property type="term" value="F:ATP binding"/>
    <property type="evidence" value="ECO:0007669"/>
    <property type="project" value="InterPro"/>
</dbReference>
<evidence type="ECO:0000256" key="1">
    <source>
        <dbReference type="ARBA" id="ARBA00004479"/>
    </source>
</evidence>
<dbReference type="InParanoid" id="V4SY28"/>
<dbReference type="OMA" id="GCEMECA"/>
<dbReference type="EMBL" id="KI536861">
    <property type="protein sequence ID" value="ESR43975.1"/>
    <property type="molecule type" value="Genomic_DNA"/>
</dbReference>
<reference evidence="9 10" key="1">
    <citation type="submission" date="2013-10" db="EMBL/GenBank/DDBJ databases">
        <authorList>
            <consortium name="International Citrus Genome Consortium"/>
            <person name="Jenkins J."/>
            <person name="Schmutz J."/>
            <person name="Prochnik S."/>
            <person name="Rokhsar D."/>
            <person name="Gmitter F."/>
            <person name="Ollitrault P."/>
            <person name="Machado M."/>
            <person name="Talon M."/>
            <person name="Wincker P."/>
            <person name="Jaillon O."/>
            <person name="Morgante M."/>
        </authorList>
    </citation>
    <scope>NUCLEOTIDE SEQUENCE</scope>
    <source>
        <strain evidence="10">cv. Clemenules</strain>
    </source>
</reference>
<dbReference type="Proteomes" id="UP000030687">
    <property type="component" value="Unassembled WGS sequence"/>
</dbReference>
<dbReference type="GO" id="GO:0016020">
    <property type="term" value="C:membrane"/>
    <property type="evidence" value="ECO:0007669"/>
    <property type="project" value="UniProtKB-SubCell"/>
</dbReference>
<keyword evidence="5" id="KW-1133">Transmembrane helix</keyword>
<evidence type="ECO:0000256" key="5">
    <source>
        <dbReference type="ARBA" id="ARBA00022989"/>
    </source>
</evidence>
<proteinExistence type="predicted"/>
<evidence type="ECO:0000259" key="8">
    <source>
        <dbReference type="PROSITE" id="PS50011"/>
    </source>
</evidence>
<dbReference type="InterPro" id="IPR001245">
    <property type="entry name" value="Ser-Thr/Tyr_kinase_cat_dom"/>
</dbReference>
<dbReference type="PROSITE" id="PS50011">
    <property type="entry name" value="PROTEIN_KINASE_DOM"/>
    <property type="match status" value="1"/>
</dbReference>
<keyword evidence="2" id="KW-0418">Kinase</keyword>
<dbReference type="AlphaFoldDB" id="V4SY28"/>